<dbReference type="AlphaFoldDB" id="Q7V161"/>
<dbReference type="EMBL" id="BX548174">
    <property type="protein sequence ID" value="CAE19483.1"/>
    <property type="molecule type" value="Genomic_DNA"/>
</dbReference>
<accession>Q7V161</accession>
<dbReference type="KEGG" id="pmm:PMM1024"/>
<name>Q7V161_PROMP</name>
<sequence>MLNYLYLFKITHLAYIKMFMDKKNINRWEPTKIQIDNIILPAYTDLSKRCVSYINELECPPQYIADMLRDLADAIMTSYPEVKNNSSNL</sequence>
<dbReference type="STRING" id="59919.PMM1024"/>
<evidence type="ECO:0000313" key="1">
    <source>
        <dbReference type="EMBL" id="CAE19483.1"/>
    </source>
</evidence>
<protein>
    <submittedName>
        <fullName evidence="1">Uncharacterized protein</fullName>
    </submittedName>
</protein>
<gene>
    <name evidence="1" type="ordered locus">PMM1024</name>
</gene>
<dbReference type="HOGENOM" id="CLU_189175_0_0_3"/>
<dbReference type="Proteomes" id="UP000001026">
    <property type="component" value="Chromosome"/>
</dbReference>
<organism evidence="1 2">
    <name type="scientific">Prochlorococcus marinus subsp. pastoris (strain CCMP1986 / NIES-2087 / MED4)</name>
    <dbReference type="NCBI Taxonomy" id="59919"/>
    <lineage>
        <taxon>Bacteria</taxon>
        <taxon>Bacillati</taxon>
        <taxon>Cyanobacteriota</taxon>
        <taxon>Cyanophyceae</taxon>
        <taxon>Synechococcales</taxon>
        <taxon>Prochlorococcaceae</taxon>
        <taxon>Prochlorococcus</taxon>
    </lineage>
</organism>
<proteinExistence type="predicted"/>
<evidence type="ECO:0000313" key="2">
    <source>
        <dbReference type="Proteomes" id="UP000001026"/>
    </source>
</evidence>
<reference evidence="1 2" key="1">
    <citation type="journal article" date="2003" name="Nature">
        <title>Genome divergence in two Prochlorococcus ecotypes reflects oceanic niche differentiation.</title>
        <authorList>
            <person name="Rocap G."/>
            <person name="Larimer F.W."/>
            <person name="Lamerdin J.E."/>
            <person name="Malfatti S."/>
            <person name="Chain P."/>
            <person name="Ahlgren N.A."/>
            <person name="Arellano A."/>
            <person name="Coleman M."/>
            <person name="Hauser L."/>
            <person name="Hess W.R."/>
            <person name="Johnson Z.I."/>
            <person name="Land M.L."/>
            <person name="Lindell D."/>
            <person name="Post A.F."/>
            <person name="Regala W."/>
            <person name="Shah M."/>
            <person name="Shaw S.L."/>
            <person name="Steglich C."/>
            <person name="Sullivan M.B."/>
            <person name="Ting C.S."/>
            <person name="Tolonen A."/>
            <person name="Webb E.A."/>
            <person name="Zinser E.R."/>
            <person name="Chisholm S.W."/>
        </authorList>
    </citation>
    <scope>NUCLEOTIDE SEQUENCE [LARGE SCALE GENOMIC DNA]</scope>
    <source>
        <strain evidence="2">CCMP1986 / NIES-2087 / MED4</strain>
    </source>
</reference>